<evidence type="ECO:0000313" key="5">
    <source>
        <dbReference type="Proteomes" id="UP000469430"/>
    </source>
</evidence>
<proteinExistence type="inferred from homology"/>
<dbReference type="SUPFAM" id="SSF57716">
    <property type="entry name" value="Glucocorticoid receptor-like (DNA-binding domain)"/>
    <property type="match status" value="1"/>
</dbReference>
<gene>
    <name evidence="3 4" type="primary">yacG</name>
    <name evidence="4" type="ORF">GRI97_05865</name>
</gene>
<comment type="subunit">
    <text evidence="3">Interacts with GyrB.</text>
</comment>
<dbReference type="PANTHER" id="PTHR36150:SF1">
    <property type="entry name" value="DNA GYRASE INHIBITOR YACG"/>
    <property type="match status" value="1"/>
</dbReference>
<comment type="similarity">
    <text evidence="3">Belongs to the DNA gyrase inhibitor YacG family.</text>
</comment>
<keyword evidence="1 3" id="KW-0479">Metal-binding</keyword>
<dbReference type="GO" id="GO:0008657">
    <property type="term" value="F:DNA topoisomerase type II (double strand cut, ATP-hydrolyzing) inhibitor activity"/>
    <property type="evidence" value="ECO:0007669"/>
    <property type="project" value="UniProtKB-UniRule"/>
</dbReference>
<feature type="binding site" evidence="3">
    <location>
        <position position="25"/>
    </location>
    <ligand>
        <name>Zn(2+)</name>
        <dbReference type="ChEBI" id="CHEBI:29105"/>
    </ligand>
</feature>
<dbReference type="AlphaFoldDB" id="A0A6I4TRI8"/>
<dbReference type="OrthoDB" id="9809663at2"/>
<evidence type="ECO:0000256" key="2">
    <source>
        <dbReference type="ARBA" id="ARBA00022833"/>
    </source>
</evidence>
<sequence length="54" mass="6177">MTKRPCPMCKKPRSEQFTPFCSARCRDLDLASWFDESYAVPGPPALPEDQSRDN</sequence>
<dbReference type="Pfam" id="PF03884">
    <property type="entry name" value="YacG"/>
    <property type="match status" value="1"/>
</dbReference>
<organism evidence="4 5">
    <name type="scientific">Croceibacterium xixiisoli</name>
    <dbReference type="NCBI Taxonomy" id="1476466"/>
    <lineage>
        <taxon>Bacteria</taxon>
        <taxon>Pseudomonadati</taxon>
        <taxon>Pseudomonadota</taxon>
        <taxon>Alphaproteobacteria</taxon>
        <taxon>Sphingomonadales</taxon>
        <taxon>Erythrobacteraceae</taxon>
        <taxon>Croceibacterium</taxon>
    </lineage>
</organism>
<comment type="caution">
    <text evidence="4">The sequence shown here is derived from an EMBL/GenBank/DDBJ whole genome shotgun (WGS) entry which is preliminary data.</text>
</comment>
<keyword evidence="2 3" id="KW-0862">Zinc</keyword>
<feature type="binding site" evidence="3">
    <location>
        <position position="6"/>
    </location>
    <ligand>
        <name>Zn(2+)</name>
        <dbReference type="ChEBI" id="CHEBI:29105"/>
    </ligand>
</feature>
<name>A0A6I4TRI8_9SPHN</name>
<evidence type="ECO:0000256" key="1">
    <source>
        <dbReference type="ARBA" id="ARBA00022723"/>
    </source>
</evidence>
<feature type="binding site" evidence="3">
    <location>
        <position position="21"/>
    </location>
    <ligand>
        <name>Zn(2+)</name>
        <dbReference type="ChEBI" id="CHEBI:29105"/>
    </ligand>
</feature>
<evidence type="ECO:0000313" key="4">
    <source>
        <dbReference type="EMBL" id="MXO98512.1"/>
    </source>
</evidence>
<accession>A0A6I4TRI8</accession>
<dbReference type="GO" id="GO:0006355">
    <property type="term" value="P:regulation of DNA-templated transcription"/>
    <property type="evidence" value="ECO:0007669"/>
    <property type="project" value="InterPro"/>
</dbReference>
<reference evidence="4 5" key="1">
    <citation type="submission" date="2019-12" db="EMBL/GenBank/DDBJ databases">
        <title>Genomic-based taxomic classification of the family Erythrobacteraceae.</title>
        <authorList>
            <person name="Xu L."/>
        </authorList>
    </citation>
    <scope>NUCLEOTIDE SEQUENCE [LARGE SCALE GENOMIC DNA]</scope>
    <source>
        <strain evidence="4 5">S36</strain>
    </source>
</reference>
<evidence type="ECO:0000256" key="3">
    <source>
        <dbReference type="HAMAP-Rule" id="MF_00649"/>
    </source>
</evidence>
<protein>
    <recommendedName>
        <fullName evidence="3">DNA gyrase inhibitor YacG</fullName>
    </recommendedName>
</protein>
<feature type="binding site" evidence="3">
    <location>
        <position position="9"/>
    </location>
    <ligand>
        <name>Zn(2+)</name>
        <dbReference type="ChEBI" id="CHEBI:29105"/>
    </ligand>
</feature>
<dbReference type="GO" id="GO:0008270">
    <property type="term" value="F:zinc ion binding"/>
    <property type="evidence" value="ECO:0007669"/>
    <property type="project" value="UniProtKB-UniRule"/>
</dbReference>
<dbReference type="RefSeq" id="WP_161390147.1">
    <property type="nucleotide sequence ID" value="NZ_JBHSCP010000001.1"/>
</dbReference>
<keyword evidence="5" id="KW-1185">Reference proteome</keyword>
<comment type="function">
    <text evidence="3">Inhibits all the catalytic activities of DNA gyrase by preventing its interaction with DNA. Acts by binding directly to the C-terminal domain of GyrB, which probably disrupts DNA binding by the gyrase.</text>
</comment>
<dbReference type="InterPro" id="IPR005584">
    <property type="entry name" value="DNA_gyrase_inhibitor_YacG"/>
</dbReference>
<dbReference type="Proteomes" id="UP000469430">
    <property type="component" value="Unassembled WGS sequence"/>
</dbReference>
<dbReference type="PANTHER" id="PTHR36150">
    <property type="entry name" value="DNA GYRASE INHIBITOR YACG"/>
    <property type="match status" value="1"/>
</dbReference>
<dbReference type="Gene3D" id="3.30.50.10">
    <property type="entry name" value="Erythroid Transcription Factor GATA-1, subunit A"/>
    <property type="match status" value="1"/>
</dbReference>
<dbReference type="HAMAP" id="MF_00649">
    <property type="entry name" value="DNA_gyrase_inhibitor_YacG"/>
    <property type="match status" value="1"/>
</dbReference>
<dbReference type="InterPro" id="IPR013088">
    <property type="entry name" value="Znf_NHR/GATA"/>
</dbReference>
<comment type="cofactor">
    <cofactor evidence="3">
        <name>Zn(2+)</name>
        <dbReference type="ChEBI" id="CHEBI:29105"/>
    </cofactor>
    <text evidence="3">Binds 1 zinc ion.</text>
</comment>
<dbReference type="EMBL" id="WTYJ01000001">
    <property type="protein sequence ID" value="MXO98512.1"/>
    <property type="molecule type" value="Genomic_DNA"/>
</dbReference>